<gene>
    <name evidence="1" type="ORF">ENSA7_53800</name>
</gene>
<dbReference type="EMBL" id="PVNL01000110">
    <property type="protein sequence ID" value="PRQ03109.1"/>
    <property type="molecule type" value="Genomic_DNA"/>
</dbReference>
<comment type="caution">
    <text evidence="1">The sequence shown here is derived from an EMBL/GenBank/DDBJ whole genome shotgun (WGS) entry which is preliminary data.</text>
</comment>
<dbReference type="InterPro" id="IPR032675">
    <property type="entry name" value="LRR_dom_sf"/>
</dbReference>
<dbReference type="Gene3D" id="3.80.10.10">
    <property type="entry name" value="Ribonuclease Inhibitor"/>
    <property type="match status" value="1"/>
</dbReference>
<evidence type="ECO:0008006" key="3">
    <source>
        <dbReference type="Google" id="ProtNLM"/>
    </source>
</evidence>
<reference evidence="1 2" key="1">
    <citation type="submission" date="2018-03" db="EMBL/GenBank/DDBJ databases">
        <title>Draft Genome Sequences of the Obligatory Marine Myxobacteria Enhygromyxa salina SWB007.</title>
        <authorList>
            <person name="Poehlein A."/>
            <person name="Moghaddam J.A."/>
            <person name="Harms H."/>
            <person name="Alanjari M."/>
            <person name="Koenig G.M."/>
            <person name="Daniel R."/>
            <person name="Schaeberle T.F."/>
        </authorList>
    </citation>
    <scope>NUCLEOTIDE SEQUENCE [LARGE SCALE GENOMIC DNA]</scope>
    <source>
        <strain evidence="1 2">SWB007</strain>
    </source>
</reference>
<evidence type="ECO:0000313" key="2">
    <source>
        <dbReference type="Proteomes" id="UP000238823"/>
    </source>
</evidence>
<evidence type="ECO:0000313" key="1">
    <source>
        <dbReference type="EMBL" id="PRQ03109.1"/>
    </source>
</evidence>
<proteinExistence type="predicted"/>
<dbReference type="AlphaFoldDB" id="A0A2S9YDC4"/>
<protein>
    <recommendedName>
        <fullName evidence="3">WGR domain-containing protein</fullName>
    </recommendedName>
</protein>
<dbReference type="Proteomes" id="UP000238823">
    <property type="component" value="Unassembled WGS sequence"/>
</dbReference>
<organism evidence="1 2">
    <name type="scientific">Enhygromyxa salina</name>
    <dbReference type="NCBI Taxonomy" id="215803"/>
    <lineage>
        <taxon>Bacteria</taxon>
        <taxon>Pseudomonadati</taxon>
        <taxon>Myxococcota</taxon>
        <taxon>Polyangia</taxon>
        <taxon>Nannocystales</taxon>
        <taxon>Nannocystaceae</taxon>
        <taxon>Enhygromyxa</taxon>
    </lineage>
</organism>
<accession>A0A2S9YDC4</accession>
<sequence>MSEWRRFERGSRTGADDQFWAVRLRGRERELRYGYIDGLQPTEEHREYPRASAARSAINQAIRSRLRRGWVEVEELDPARRESLSRAEPLERAIARDPSQLDHWAVYSDFLQGVEPLLGQRLAMGLALAGAESDAKREMLQMGIAQLEEHRARELLGATLAGALGEYRFENVIELDRQFGMIIGARIHDRGGDIVKYDALVRALLELPLARVLVDFHVYSHVDTIVHLRATQHLLAQRRPTIRRLTLGTSHRDRMTYELPMLPIQALLDQLPALERLELHTSLVGAATHAGLRELKLGGGEYGDRPCKLVDFRLPSLETLHLLGPYRIDWPKVLLPRARALIARVGRASL</sequence>
<dbReference type="RefSeq" id="WP_181234160.1">
    <property type="nucleotide sequence ID" value="NZ_PVNL01000110.1"/>
</dbReference>
<name>A0A2S9YDC4_9BACT</name>